<evidence type="ECO:0000313" key="1">
    <source>
        <dbReference type="EMBL" id="TNN69441.1"/>
    </source>
</evidence>
<protein>
    <submittedName>
        <fullName evidence="1">Uncharacterized protein</fullName>
    </submittedName>
</protein>
<accession>A0A4Z2HV35</accession>
<dbReference type="EMBL" id="SRLO01000175">
    <property type="protein sequence ID" value="TNN69441.1"/>
    <property type="molecule type" value="Genomic_DNA"/>
</dbReference>
<comment type="caution">
    <text evidence="1">The sequence shown here is derived from an EMBL/GenBank/DDBJ whole genome shotgun (WGS) entry which is preliminary data.</text>
</comment>
<evidence type="ECO:0000313" key="2">
    <source>
        <dbReference type="Proteomes" id="UP000314294"/>
    </source>
</evidence>
<name>A0A4Z2HV35_9TELE</name>
<organism evidence="1 2">
    <name type="scientific">Liparis tanakae</name>
    <name type="common">Tanaka's snailfish</name>
    <dbReference type="NCBI Taxonomy" id="230148"/>
    <lineage>
        <taxon>Eukaryota</taxon>
        <taxon>Metazoa</taxon>
        <taxon>Chordata</taxon>
        <taxon>Craniata</taxon>
        <taxon>Vertebrata</taxon>
        <taxon>Euteleostomi</taxon>
        <taxon>Actinopterygii</taxon>
        <taxon>Neopterygii</taxon>
        <taxon>Teleostei</taxon>
        <taxon>Neoteleostei</taxon>
        <taxon>Acanthomorphata</taxon>
        <taxon>Eupercaria</taxon>
        <taxon>Perciformes</taxon>
        <taxon>Cottioidei</taxon>
        <taxon>Cottales</taxon>
        <taxon>Liparidae</taxon>
        <taxon>Liparis</taxon>
    </lineage>
</organism>
<proteinExistence type="predicted"/>
<gene>
    <name evidence="1" type="ORF">EYF80_020275</name>
</gene>
<dbReference type="Proteomes" id="UP000314294">
    <property type="component" value="Unassembled WGS sequence"/>
</dbReference>
<dbReference type="AlphaFoldDB" id="A0A4Z2HV35"/>
<sequence>MQSSPESLYTTMTKSLPMWRFLLQQPLSLSLLGISVAMWKMPAETRVHRPRANRTGNTTRDYMITSTAVSSPPPTRLTLHDVIVPAVGELSVVSVLVEPSEEDLVGVAVLQVD</sequence>
<keyword evidence="2" id="KW-1185">Reference proteome</keyword>
<reference evidence="1 2" key="1">
    <citation type="submission" date="2019-03" db="EMBL/GenBank/DDBJ databases">
        <title>First draft genome of Liparis tanakae, snailfish: a comprehensive survey of snailfish specific genes.</title>
        <authorList>
            <person name="Kim W."/>
            <person name="Song I."/>
            <person name="Jeong J.-H."/>
            <person name="Kim D."/>
            <person name="Kim S."/>
            <person name="Ryu S."/>
            <person name="Song J.Y."/>
            <person name="Lee S.K."/>
        </authorList>
    </citation>
    <scope>NUCLEOTIDE SEQUENCE [LARGE SCALE GENOMIC DNA]</scope>
    <source>
        <tissue evidence="1">Muscle</tissue>
    </source>
</reference>